<sequence>MCIIWWSHGCPHCRRLIPVRPNNSPQPGARAGSSKLPQTFVDVDKVNPQLPLYRLALPQPETHEVHSIWRCYEVDTGMSLRESLSKRMEADMANGLHLCRGDDSVGPVPGSILDGGAGAEAGPGAGVAAAFEAGLGARLGPGLGPGSLGVAPENPYLSLNLSSHLNQNHNILNLNLPSTGPNNPAILVTSDPVLPPAPLPSPVPLLSSIDNSNSVNNNSNDTSNNTSSSASQVSLQGQGLPRAAQSRGLPRGDLSPGLPPGFPPPVLHPVLPPGPSSYAFRSHGPLLLSPVLPLFPLPSPSLSGFPIGMDSLLPNPLFTPLSGSFPRHFYGPLFSPGHGLDTFSGPNFLPGQGPKKGGLESFRHCPYLQHRDASNPEKSHPPESCWLTRDRKGKVGIVDGMLMSPRPMPSGAGAGAGAGYGQGRQGQGGHAGPNTRAVQGAKAGGYGAMHTGQVSGHAARGQIHAGQVSVQTKRGHHAGVGGHATSTHGRSAAPQTAPHAPPHRETHATPNTTPHLYNSNDGDRMSSGGNGVIPNANPPPDQNQPPSQHQANMRVQWWKMGWSRLLQFYLPVGGRGSRLMMSDIDG</sequence>
<evidence type="ECO:0000313" key="2">
    <source>
        <dbReference type="EMBL" id="KAA8628284.1"/>
    </source>
</evidence>
<feature type="compositionally biased region" description="Pro residues" evidence="1">
    <location>
        <begin position="257"/>
        <end position="268"/>
    </location>
</feature>
<dbReference type="Proteomes" id="UP000433876">
    <property type="component" value="Unassembled WGS sequence"/>
</dbReference>
<dbReference type="EMBL" id="NMPR01000193">
    <property type="protein sequence ID" value="KAA8628284.1"/>
    <property type="molecule type" value="Genomic_DNA"/>
</dbReference>
<dbReference type="VEuPathDB" id="FungiDB:SMAC_08822"/>
<name>A0A8S8ZCH9_SORMA</name>
<feature type="compositionally biased region" description="Gly residues" evidence="1">
    <location>
        <begin position="412"/>
        <end position="431"/>
    </location>
</feature>
<feature type="region of interest" description="Disordered" evidence="1">
    <location>
        <begin position="204"/>
        <end position="268"/>
    </location>
</feature>
<feature type="compositionally biased region" description="Polar residues" evidence="1">
    <location>
        <begin position="508"/>
        <end position="520"/>
    </location>
</feature>
<evidence type="ECO:0000313" key="3">
    <source>
        <dbReference type="Proteomes" id="UP000433876"/>
    </source>
</evidence>
<evidence type="ECO:0000256" key="1">
    <source>
        <dbReference type="SAM" id="MobiDB-lite"/>
    </source>
</evidence>
<accession>A0A8S8ZCH9</accession>
<feature type="region of interest" description="Disordered" evidence="1">
    <location>
        <begin position="404"/>
        <end position="551"/>
    </location>
</feature>
<dbReference type="AlphaFoldDB" id="A0A8S8ZCH9"/>
<reference evidence="2 3" key="1">
    <citation type="submission" date="2017-07" db="EMBL/GenBank/DDBJ databases">
        <title>Genome sequence of the Sordaria macrospora wild type strain R19027.</title>
        <authorList>
            <person name="Nowrousian M."/>
            <person name="Teichert I."/>
            <person name="Kueck U."/>
        </authorList>
    </citation>
    <scope>NUCLEOTIDE SEQUENCE [LARGE SCALE GENOMIC DNA]</scope>
    <source>
        <strain evidence="2 3">R19027</strain>
        <tissue evidence="2">Mycelium</tissue>
    </source>
</reference>
<gene>
    <name evidence="2" type="ORF">SMACR_08822</name>
</gene>
<protein>
    <submittedName>
        <fullName evidence="2">Uncharacterized protein</fullName>
    </submittedName>
</protein>
<comment type="caution">
    <text evidence="2">The sequence shown here is derived from an EMBL/GenBank/DDBJ whole genome shotgun (WGS) entry which is preliminary data.</text>
</comment>
<proteinExistence type="predicted"/>
<organism evidence="2 3">
    <name type="scientific">Sordaria macrospora</name>
    <dbReference type="NCBI Taxonomy" id="5147"/>
    <lineage>
        <taxon>Eukaryota</taxon>
        <taxon>Fungi</taxon>
        <taxon>Dikarya</taxon>
        <taxon>Ascomycota</taxon>
        <taxon>Pezizomycotina</taxon>
        <taxon>Sordariomycetes</taxon>
        <taxon>Sordariomycetidae</taxon>
        <taxon>Sordariales</taxon>
        <taxon>Sordariaceae</taxon>
        <taxon>Sordaria</taxon>
    </lineage>
</organism>
<feature type="compositionally biased region" description="Low complexity" evidence="1">
    <location>
        <begin position="204"/>
        <end position="234"/>
    </location>
</feature>